<evidence type="ECO:0000313" key="2">
    <source>
        <dbReference type="Proteomes" id="UP000030687"/>
    </source>
</evidence>
<keyword evidence="2" id="KW-1185">Reference proteome</keyword>
<protein>
    <submittedName>
        <fullName evidence="1">Uncharacterized protein</fullName>
    </submittedName>
</protein>
<name>V4T8I2_CITCL</name>
<dbReference type="AlphaFoldDB" id="V4T8I2"/>
<dbReference type="InParanoid" id="V4T8I2"/>
<dbReference type="Proteomes" id="UP000030687">
    <property type="component" value="Unassembled WGS sequence"/>
</dbReference>
<gene>
    <name evidence="1" type="ORF">CICLE_v10023151mg</name>
</gene>
<evidence type="ECO:0000313" key="1">
    <source>
        <dbReference type="EMBL" id="ESR56603.1"/>
    </source>
</evidence>
<accession>V4T8I2</accession>
<organism evidence="1 2">
    <name type="scientific">Citrus clementina</name>
    <name type="common">Clementine</name>
    <name type="synonym">Citrus deliciosa x Citrus sinensis</name>
    <dbReference type="NCBI Taxonomy" id="85681"/>
    <lineage>
        <taxon>Eukaryota</taxon>
        <taxon>Viridiplantae</taxon>
        <taxon>Streptophyta</taxon>
        <taxon>Embryophyta</taxon>
        <taxon>Tracheophyta</taxon>
        <taxon>Spermatophyta</taxon>
        <taxon>Magnoliopsida</taxon>
        <taxon>eudicotyledons</taxon>
        <taxon>Gunneridae</taxon>
        <taxon>Pentapetalae</taxon>
        <taxon>rosids</taxon>
        <taxon>malvids</taxon>
        <taxon>Sapindales</taxon>
        <taxon>Rutaceae</taxon>
        <taxon>Aurantioideae</taxon>
        <taxon>Citrus</taxon>
    </lineage>
</organism>
<sequence length="78" mass="8661">MGEAIERRLAIENRVQISNGFKKLISGIKKGDFGKLLPTIWGHAILGNLKLMTGIFHSESIMEVAMASQNVHQRGDRT</sequence>
<dbReference type="EMBL" id="KI536661">
    <property type="protein sequence ID" value="ESR56603.1"/>
    <property type="molecule type" value="Genomic_DNA"/>
</dbReference>
<dbReference type="KEGG" id="cic:CICLE_v10023151mg"/>
<proteinExistence type="predicted"/>
<dbReference type="Gramene" id="ESR56603">
    <property type="protein sequence ID" value="ESR56603"/>
    <property type="gene ID" value="CICLE_v10023151mg"/>
</dbReference>
<reference evidence="1 2" key="1">
    <citation type="submission" date="2013-10" db="EMBL/GenBank/DDBJ databases">
        <authorList>
            <consortium name="International Citrus Genome Consortium"/>
            <person name="Jenkins J."/>
            <person name="Schmutz J."/>
            <person name="Prochnik S."/>
            <person name="Rokhsar D."/>
            <person name="Gmitter F."/>
            <person name="Ollitrault P."/>
            <person name="Machado M."/>
            <person name="Talon M."/>
            <person name="Wincker P."/>
            <person name="Jaillon O."/>
            <person name="Morgante M."/>
        </authorList>
    </citation>
    <scope>NUCLEOTIDE SEQUENCE</scope>
    <source>
        <strain evidence="2">cv. Clemenules</strain>
    </source>
</reference>